<protein>
    <submittedName>
        <fullName evidence="1">Uncharacterized protein</fullName>
    </submittedName>
</protein>
<evidence type="ECO:0000313" key="2">
    <source>
        <dbReference type="Proteomes" id="UP000569018"/>
    </source>
</evidence>
<reference evidence="1 2" key="1">
    <citation type="journal article" date="2020" name="Front. Microbiol.">
        <title>Single-cell genomics of novel Actinobacteria with the Wood-Ljungdahl pathway discovered in a serpentinizing system.</title>
        <authorList>
            <person name="Merino N."/>
            <person name="Kawai M."/>
            <person name="Boyd E.S."/>
            <person name="Colman D.R."/>
            <person name="McGlynn S.E."/>
            <person name="Nealson K.H."/>
            <person name="Kurokawa K."/>
            <person name="Hongoh Y."/>
        </authorList>
    </citation>
    <scope>NUCLEOTIDE SEQUENCE [LARGE SCALE GENOMIC DNA]</scope>
    <source>
        <strain evidence="1 2">S47</strain>
    </source>
</reference>
<name>A0A6V8Q8G0_9ACTN</name>
<dbReference type="AlphaFoldDB" id="A0A6V8Q8G0"/>
<gene>
    <name evidence="1" type="ORF">HKBW3S47_02080</name>
</gene>
<dbReference type="EMBL" id="BLSD01000228">
    <property type="protein sequence ID" value="GFP40384.1"/>
    <property type="molecule type" value="Genomic_DNA"/>
</dbReference>
<organism evidence="1 2">
    <name type="scientific">Candidatus Hakubella thermalkaliphila</name>
    <dbReference type="NCBI Taxonomy" id="2754717"/>
    <lineage>
        <taxon>Bacteria</taxon>
        <taxon>Bacillati</taxon>
        <taxon>Actinomycetota</taxon>
        <taxon>Actinomycetota incertae sedis</taxon>
        <taxon>Candidatus Hakubellales</taxon>
        <taxon>Candidatus Hakubellaceae</taxon>
        <taxon>Candidatus Hakubella</taxon>
    </lineage>
</organism>
<dbReference type="Proteomes" id="UP000569018">
    <property type="component" value="Unassembled WGS sequence"/>
</dbReference>
<sequence>MPYLDYNQSKGYLLPPYLEELIPADHGARLMNRSG</sequence>
<accession>A0A6V8Q8G0</accession>
<proteinExistence type="predicted"/>
<evidence type="ECO:0000313" key="1">
    <source>
        <dbReference type="EMBL" id="GFP40384.1"/>
    </source>
</evidence>
<comment type="caution">
    <text evidence="1">The sequence shown here is derived from an EMBL/GenBank/DDBJ whole genome shotgun (WGS) entry which is preliminary data.</text>
</comment>